<protein>
    <submittedName>
        <fullName evidence="1">Uncharacterized protein (TIGR02444 family)</fullName>
    </submittedName>
</protein>
<name>A0A839T0H9_9PROT</name>
<dbReference type="RefSeq" id="WP_183417675.1">
    <property type="nucleotide sequence ID" value="NZ_JACHXA010000011.1"/>
</dbReference>
<organism evidence="1 2">
    <name type="scientific">Limibacillus halophilus</name>
    <dbReference type="NCBI Taxonomy" id="1579333"/>
    <lineage>
        <taxon>Bacteria</taxon>
        <taxon>Pseudomonadati</taxon>
        <taxon>Pseudomonadota</taxon>
        <taxon>Alphaproteobacteria</taxon>
        <taxon>Rhodospirillales</taxon>
        <taxon>Rhodovibrionaceae</taxon>
        <taxon>Limibacillus</taxon>
    </lineage>
</organism>
<dbReference type="InterPro" id="IPR012659">
    <property type="entry name" value="CHP02444"/>
</dbReference>
<evidence type="ECO:0000313" key="2">
    <source>
        <dbReference type="Proteomes" id="UP000581135"/>
    </source>
</evidence>
<keyword evidence="2" id="KW-1185">Reference proteome</keyword>
<comment type="caution">
    <text evidence="1">The sequence shown here is derived from an EMBL/GenBank/DDBJ whole genome shotgun (WGS) entry which is preliminary data.</text>
</comment>
<proteinExistence type="predicted"/>
<dbReference type="Proteomes" id="UP000581135">
    <property type="component" value="Unassembled WGS sequence"/>
</dbReference>
<evidence type="ECO:0000313" key="1">
    <source>
        <dbReference type="EMBL" id="MBB3066845.1"/>
    </source>
</evidence>
<dbReference type="AlphaFoldDB" id="A0A839T0H9"/>
<dbReference type="Pfam" id="PF09523">
    <property type="entry name" value="DUF2390"/>
    <property type="match status" value="1"/>
</dbReference>
<dbReference type="EMBL" id="JACHXA010000011">
    <property type="protein sequence ID" value="MBB3066845.1"/>
    <property type="molecule type" value="Genomic_DNA"/>
</dbReference>
<sequence>MRQTNNPFWSFSLETYAKPGVAEACLALQDKYGLDVNLLLFCCWAARNGRRLSQEDLERLDGLSSPWRRHVVLPLRELRRWLKTREVDEQVTRFRAAIKRQELEAERLQQDQLHAVLPLDVSVADCSWLTLAEANLRQYLEFSACPTVNLDPLLQSLG</sequence>
<reference evidence="1 2" key="1">
    <citation type="submission" date="2020-08" db="EMBL/GenBank/DDBJ databases">
        <title>Genomic Encyclopedia of Type Strains, Phase III (KMG-III): the genomes of soil and plant-associated and newly described type strains.</title>
        <authorList>
            <person name="Whitman W."/>
        </authorList>
    </citation>
    <scope>NUCLEOTIDE SEQUENCE [LARGE SCALE GENOMIC DNA]</scope>
    <source>
        <strain evidence="1 2">CECT 8803</strain>
    </source>
</reference>
<dbReference type="NCBIfam" id="TIGR02444">
    <property type="entry name" value="TIGR02444 family protein"/>
    <property type="match status" value="1"/>
</dbReference>
<gene>
    <name evidence="1" type="ORF">FHR98_003156</name>
</gene>
<accession>A0A839T0H9</accession>